<feature type="transmembrane region" description="Helical" evidence="8">
    <location>
        <begin position="137"/>
        <end position="156"/>
    </location>
</feature>
<dbReference type="PANTHER" id="PTHR23522:SF10">
    <property type="entry name" value="3-PHENYLPROPIONIC ACID TRANSPORTER-RELATED"/>
    <property type="match status" value="1"/>
</dbReference>
<feature type="transmembrane region" description="Helical" evidence="8">
    <location>
        <begin position="309"/>
        <end position="329"/>
    </location>
</feature>
<evidence type="ECO:0000313" key="11">
    <source>
        <dbReference type="Proteomes" id="UP000886689"/>
    </source>
</evidence>
<keyword evidence="6 8" id="KW-1133">Transmembrane helix</keyword>
<dbReference type="InterPro" id="IPR026032">
    <property type="entry name" value="HcaT-like"/>
</dbReference>
<accession>A0A9D7K5I1</accession>
<feature type="domain" description="Major facilitator superfamily (MFS) profile" evidence="9">
    <location>
        <begin position="121"/>
        <end position="366"/>
    </location>
</feature>
<evidence type="ECO:0000256" key="6">
    <source>
        <dbReference type="ARBA" id="ARBA00022989"/>
    </source>
</evidence>
<dbReference type="Gene3D" id="1.20.1250.20">
    <property type="entry name" value="MFS general substrate transporter like domains"/>
    <property type="match status" value="2"/>
</dbReference>
<feature type="transmembrane region" description="Helical" evidence="8">
    <location>
        <begin position="271"/>
        <end position="297"/>
    </location>
</feature>
<protein>
    <submittedName>
        <fullName evidence="10">MFS transporter</fullName>
    </submittedName>
</protein>
<gene>
    <name evidence="10" type="ORF">IPL58_13780</name>
</gene>
<feature type="transmembrane region" description="Helical" evidence="8">
    <location>
        <begin position="76"/>
        <end position="94"/>
    </location>
</feature>
<organism evidence="10 11">
    <name type="scientific">Candidatus Proximibacter danicus</name>
    <dbReference type="NCBI Taxonomy" id="2954365"/>
    <lineage>
        <taxon>Bacteria</taxon>
        <taxon>Pseudomonadati</taxon>
        <taxon>Pseudomonadota</taxon>
        <taxon>Betaproteobacteria</taxon>
        <taxon>Candidatus Proximibacter</taxon>
    </lineage>
</organism>
<evidence type="ECO:0000256" key="5">
    <source>
        <dbReference type="ARBA" id="ARBA00022692"/>
    </source>
</evidence>
<dbReference type="GO" id="GO:0015528">
    <property type="term" value="F:lactose:proton symporter activity"/>
    <property type="evidence" value="ECO:0007669"/>
    <property type="project" value="TreeGrafter"/>
</dbReference>
<feature type="transmembrane region" description="Helical" evidence="8">
    <location>
        <begin position="246"/>
        <end position="265"/>
    </location>
</feature>
<proteinExistence type="predicted"/>
<feature type="transmembrane region" description="Helical" evidence="8">
    <location>
        <begin position="335"/>
        <end position="356"/>
    </location>
</feature>
<dbReference type="NCBIfam" id="NF037955">
    <property type="entry name" value="mfs"/>
    <property type="match status" value="1"/>
</dbReference>
<comment type="subcellular location">
    <subcellularLocation>
        <location evidence="1">Cell inner membrane</location>
        <topology evidence="1">Multi-pass membrane protein</topology>
    </subcellularLocation>
</comment>
<dbReference type="GO" id="GO:0030395">
    <property type="term" value="F:lactose binding"/>
    <property type="evidence" value="ECO:0007669"/>
    <property type="project" value="TreeGrafter"/>
</dbReference>
<sequence length="366" mass="39669">MHVLPYWRLSGYYFFYFAFIGAFSPYFGLYLQSFGPYVWGSLADRAARRVPIVRLAAAASLIGFAAFFFASNFVALLVAMALMAFFWSAALPLVETITFDHLRDEPASYSRIRVWGSVGFIAAVMGTGALLDVLPLATLLWVCVAMLVGIVAYALAMPEAPVHCAAGEPVPVAEVLRQPHVQALLAACFAMSAAHGALYIFYSIHLAENGYGNTLIGSLWSLKMLAKIVVFMFMSRLMRRFSLRTILLASFAAAVLRFLMIGWGVESLAVIFIAQLLHGLTFGAHHAASIAAINRWFPGRCQARGQALYSSLSFGAGGLLGGLFSGWSWDALGAAVTYSVSAAFSLVGLILIWGWVRETGNDTAAR</sequence>
<feature type="transmembrane region" description="Helical" evidence="8">
    <location>
        <begin position="12"/>
        <end position="31"/>
    </location>
</feature>
<dbReference type="InterPro" id="IPR036259">
    <property type="entry name" value="MFS_trans_sf"/>
</dbReference>
<name>A0A9D7K5I1_9PROT</name>
<feature type="transmembrane region" description="Helical" evidence="8">
    <location>
        <begin position="114"/>
        <end position="131"/>
    </location>
</feature>
<dbReference type="AlphaFoldDB" id="A0A9D7K5I1"/>
<dbReference type="PIRSF" id="PIRSF004925">
    <property type="entry name" value="HcaT"/>
    <property type="match status" value="1"/>
</dbReference>
<evidence type="ECO:0000256" key="8">
    <source>
        <dbReference type="SAM" id="Phobius"/>
    </source>
</evidence>
<evidence type="ECO:0000259" key="9">
    <source>
        <dbReference type="PROSITE" id="PS50850"/>
    </source>
</evidence>
<evidence type="ECO:0000313" key="10">
    <source>
        <dbReference type="EMBL" id="MBK8525022.1"/>
    </source>
</evidence>
<dbReference type="PROSITE" id="PS50850">
    <property type="entry name" value="MFS"/>
    <property type="match status" value="1"/>
</dbReference>
<feature type="transmembrane region" description="Helical" evidence="8">
    <location>
        <begin position="183"/>
        <end position="202"/>
    </location>
</feature>
<dbReference type="InterPro" id="IPR020846">
    <property type="entry name" value="MFS_dom"/>
</dbReference>
<evidence type="ECO:0000256" key="1">
    <source>
        <dbReference type="ARBA" id="ARBA00004429"/>
    </source>
</evidence>
<reference evidence="10" key="1">
    <citation type="submission" date="2020-10" db="EMBL/GenBank/DDBJ databases">
        <title>Connecting structure to function with the recovery of over 1000 high-quality activated sludge metagenome-assembled genomes encoding full-length rRNA genes using long-read sequencing.</title>
        <authorList>
            <person name="Singleton C.M."/>
            <person name="Petriglieri F."/>
            <person name="Kristensen J.M."/>
            <person name="Kirkegaard R.H."/>
            <person name="Michaelsen T.Y."/>
            <person name="Andersen M.H."/>
            <person name="Karst S.M."/>
            <person name="Dueholm M.S."/>
            <person name="Nielsen P.H."/>
            <person name="Albertsen M."/>
        </authorList>
    </citation>
    <scope>NUCLEOTIDE SEQUENCE</scope>
    <source>
        <strain evidence="10">Hirt_18-Q3-R61-65_BATAC.395</strain>
    </source>
</reference>
<dbReference type="EMBL" id="JADJUC010000021">
    <property type="protein sequence ID" value="MBK8525022.1"/>
    <property type="molecule type" value="Genomic_DNA"/>
</dbReference>
<feature type="transmembrane region" description="Helical" evidence="8">
    <location>
        <begin position="52"/>
        <end position="70"/>
    </location>
</feature>
<comment type="caution">
    <text evidence="10">The sequence shown here is derived from an EMBL/GenBank/DDBJ whole genome shotgun (WGS) entry which is preliminary data.</text>
</comment>
<keyword evidence="2" id="KW-0813">Transport</keyword>
<keyword evidence="3" id="KW-1003">Cell membrane</keyword>
<dbReference type="Proteomes" id="UP000886689">
    <property type="component" value="Unassembled WGS sequence"/>
</dbReference>
<evidence type="ECO:0000256" key="4">
    <source>
        <dbReference type="ARBA" id="ARBA00022519"/>
    </source>
</evidence>
<keyword evidence="5 8" id="KW-0812">Transmembrane</keyword>
<evidence type="ECO:0000256" key="3">
    <source>
        <dbReference type="ARBA" id="ARBA00022475"/>
    </source>
</evidence>
<dbReference type="SUPFAM" id="SSF103473">
    <property type="entry name" value="MFS general substrate transporter"/>
    <property type="match status" value="1"/>
</dbReference>
<keyword evidence="7 8" id="KW-0472">Membrane</keyword>
<evidence type="ECO:0000256" key="7">
    <source>
        <dbReference type="ARBA" id="ARBA00023136"/>
    </source>
</evidence>
<dbReference type="GO" id="GO:0005886">
    <property type="term" value="C:plasma membrane"/>
    <property type="evidence" value="ECO:0007669"/>
    <property type="project" value="UniProtKB-SubCell"/>
</dbReference>
<dbReference type="Pfam" id="PF12832">
    <property type="entry name" value="MFS_1_like"/>
    <property type="match status" value="1"/>
</dbReference>
<dbReference type="InterPro" id="IPR024989">
    <property type="entry name" value="MFS_assoc_dom"/>
</dbReference>
<dbReference type="PANTHER" id="PTHR23522">
    <property type="entry name" value="BLL5896 PROTEIN"/>
    <property type="match status" value="1"/>
</dbReference>
<evidence type="ECO:0000256" key="2">
    <source>
        <dbReference type="ARBA" id="ARBA00022448"/>
    </source>
</evidence>
<keyword evidence="4" id="KW-0997">Cell inner membrane</keyword>